<comment type="caution">
    <text evidence="8">The sequence shown here is derived from an EMBL/GenBank/DDBJ whole genome shotgun (WGS) entry which is preliminary data.</text>
</comment>
<feature type="transmembrane region" description="Helical" evidence="7">
    <location>
        <begin position="221"/>
        <end position="244"/>
    </location>
</feature>
<evidence type="ECO:0000256" key="4">
    <source>
        <dbReference type="ARBA" id="ARBA00022989"/>
    </source>
</evidence>
<accession>A0ABT4S7N9</accession>
<dbReference type="Gene3D" id="1.20.1250.20">
    <property type="entry name" value="MFS general substrate transporter like domains"/>
    <property type="match status" value="1"/>
</dbReference>
<dbReference type="SUPFAM" id="SSF103473">
    <property type="entry name" value="MFS general substrate transporter"/>
    <property type="match status" value="1"/>
</dbReference>
<dbReference type="PANTHER" id="PTHR23513:SF11">
    <property type="entry name" value="STAPHYLOFERRIN A TRANSPORTER"/>
    <property type="match status" value="1"/>
</dbReference>
<feature type="transmembrane region" description="Helical" evidence="7">
    <location>
        <begin position="307"/>
        <end position="326"/>
    </location>
</feature>
<gene>
    <name evidence="8" type="ORF">OUY22_07345</name>
</gene>
<evidence type="ECO:0000256" key="5">
    <source>
        <dbReference type="ARBA" id="ARBA00023136"/>
    </source>
</evidence>
<evidence type="ECO:0000256" key="2">
    <source>
        <dbReference type="ARBA" id="ARBA00022475"/>
    </source>
</evidence>
<dbReference type="PANTHER" id="PTHR23513">
    <property type="entry name" value="INTEGRAL MEMBRANE EFFLUX PROTEIN-RELATED"/>
    <property type="match status" value="1"/>
</dbReference>
<feature type="compositionally biased region" description="Low complexity" evidence="6">
    <location>
        <begin position="431"/>
        <end position="440"/>
    </location>
</feature>
<evidence type="ECO:0000256" key="3">
    <source>
        <dbReference type="ARBA" id="ARBA00022692"/>
    </source>
</evidence>
<feature type="transmembrane region" description="Helical" evidence="7">
    <location>
        <begin position="45"/>
        <end position="64"/>
    </location>
</feature>
<keyword evidence="4 7" id="KW-1133">Transmembrane helix</keyword>
<keyword evidence="2" id="KW-1003">Cell membrane</keyword>
<feature type="transmembrane region" description="Helical" evidence="7">
    <location>
        <begin position="160"/>
        <end position="182"/>
    </location>
</feature>
<dbReference type="Proteomes" id="UP001144036">
    <property type="component" value="Unassembled WGS sequence"/>
</dbReference>
<feature type="transmembrane region" description="Helical" evidence="7">
    <location>
        <begin position="332"/>
        <end position="350"/>
    </location>
</feature>
<dbReference type="RefSeq" id="WP_270154062.1">
    <property type="nucleotide sequence ID" value="NZ_JAPNNL010000018.1"/>
</dbReference>
<evidence type="ECO:0000313" key="8">
    <source>
        <dbReference type="EMBL" id="MDA0633232.1"/>
    </source>
</evidence>
<evidence type="ECO:0000256" key="7">
    <source>
        <dbReference type="SAM" id="Phobius"/>
    </source>
</evidence>
<name>A0ABT4S7N9_9ACTN</name>
<keyword evidence="9" id="KW-1185">Reference proteome</keyword>
<evidence type="ECO:0000256" key="6">
    <source>
        <dbReference type="SAM" id="MobiDB-lite"/>
    </source>
</evidence>
<protein>
    <submittedName>
        <fullName evidence="8">MFS transporter</fullName>
    </submittedName>
</protein>
<evidence type="ECO:0000256" key="1">
    <source>
        <dbReference type="ARBA" id="ARBA00004651"/>
    </source>
</evidence>
<organism evidence="8 9">
    <name type="scientific">Nonomuraea corallina</name>
    <dbReference type="NCBI Taxonomy" id="2989783"/>
    <lineage>
        <taxon>Bacteria</taxon>
        <taxon>Bacillati</taxon>
        <taxon>Actinomycetota</taxon>
        <taxon>Actinomycetes</taxon>
        <taxon>Streptosporangiales</taxon>
        <taxon>Streptosporangiaceae</taxon>
        <taxon>Nonomuraea</taxon>
    </lineage>
</organism>
<feature type="transmembrane region" description="Helical" evidence="7">
    <location>
        <begin position="76"/>
        <end position="96"/>
    </location>
</feature>
<comment type="subcellular location">
    <subcellularLocation>
        <location evidence="1">Cell membrane</location>
        <topology evidence="1">Multi-pass membrane protein</topology>
    </subcellularLocation>
</comment>
<keyword evidence="5 7" id="KW-0472">Membrane</keyword>
<feature type="transmembrane region" description="Helical" evidence="7">
    <location>
        <begin position="396"/>
        <end position="416"/>
    </location>
</feature>
<dbReference type="CDD" id="cd06173">
    <property type="entry name" value="MFS_MefA_like"/>
    <property type="match status" value="1"/>
</dbReference>
<reference evidence="8" key="1">
    <citation type="submission" date="2022-11" db="EMBL/GenBank/DDBJ databases">
        <title>Nonomuraea corallina sp. nov., a new species of the genus Nonomuraea isolated from sea side sediment in Thai sea.</title>
        <authorList>
            <person name="Ngamcharungchit C."/>
            <person name="Matsumoto A."/>
            <person name="Suriyachadkun C."/>
            <person name="Panbangred W."/>
            <person name="Inahashi Y."/>
            <person name="Intra B."/>
        </authorList>
    </citation>
    <scope>NUCLEOTIDE SEQUENCE</scope>
    <source>
        <strain evidence="8">MCN248</strain>
    </source>
</reference>
<dbReference type="InterPro" id="IPR036259">
    <property type="entry name" value="MFS_trans_sf"/>
</dbReference>
<feature type="region of interest" description="Disordered" evidence="6">
    <location>
        <begin position="431"/>
        <end position="462"/>
    </location>
</feature>
<proteinExistence type="predicted"/>
<keyword evidence="3 7" id="KW-0812">Transmembrane</keyword>
<feature type="transmembrane region" description="Helical" evidence="7">
    <location>
        <begin position="371"/>
        <end position="390"/>
    </location>
</feature>
<dbReference type="InterPro" id="IPR011701">
    <property type="entry name" value="MFS"/>
</dbReference>
<evidence type="ECO:0000313" key="9">
    <source>
        <dbReference type="Proteomes" id="UP001144036"/>
    </source>
</evidence>
<dbReference type="Pfam" id="PF07690">
    <property type="entry name" value="MFS_1"/>
    <property type="match status" value="1"/>
</dbReference>
<feature type="transmembrane region" description="Helical" evidence="7">
    <location>
        <begin position="250"/>
        <end position="272"/>
    </location>
</feature>
<sequence>MRHLFAQYRPFRWLWWGSTFSMLGGRALSVTYPLLAYTLTGSSEWIGWVVFASTMPGLICYIPAGVLIDRIGPRRVLMSSEAVRFVIMGALVVLLLSDRLRVEWVVVFALVEGGLAVTSSVAESALIPRVVRDDDLDAALAMHETSTHGAVLVGRQLGGLLYGLVPFIPFMINGLMFAGSALSYRTLPREVPDARRLQDVSLRIELRAGFAALWGNRFLRLATFIVACTNLMVQCLIVVFLTIATKDDLSPVWVGSFLAASGVGGVVGGLLWPRRDRISTRIENGTAHNRLARRLVEWMGLARRRSIMLVHVWACTAAIVLILAFGQLAPSFFGALLVIGLAGGLSNVTLRSAWSRVPDDLRGRVVSVSRFVSYSAVAIGPLIGSLLVTWGDTKGATLFLFGSMALLTLTTTLVHLRKGLTRVSIPVGADPVAPSVTASPAPEPVREEQPSVPERALPAVTG</sequence>
<dbReference type="EMBL" id="JAPNNL010000018">
    <property type="protein sequence ID" value="MDA0633232.1"/>
    <property type="molecule type" value="Genomic_DNA"/>
</dbReference>